<dbReference type="Gene3D" id="1.20.1290.10">
    <property type="entry name" value="AhpD-like"/>
    <property type="match status" value="1"/>
</dbReference>
<dbReference type="OrthoDB" id="9801997at2"/>
<organism evidence="1 2">
    <name type="scientific">Alkaliphilus pronyensis</name>
    <dbReference type="NCBI Taxonomy" id="1482732"/>
    <lineage>
        <taxon>Bacteria</taxon>
        <taxon>Bacillati</taxon>
        <taxon>Bacillota</taxon>
        <taxon>Clostridia</taxon>
        <taxon>Peptostreptococcales</taxon>
        <taxon>Natronincolaceae</taxon>
        <taxon>Alkaliphilus</taxon>
    </lineage>
</organism>
<accession>A0A6I0EXC7</accession>
<dbReference type="InterPro" id="IPR029032">
    <property type="entry name" value="AhpD-like"/>
</dbReference>
<sequence>MAKIKALEVNEVDDKAKRIFDEFMEQRGNIPNMFRTLAYRPQLLETAYDHFKAILFTGTVDIKLKEMLAVKVSVMNECQY</sequence>
<name>A0A6I0EXC7_9FIRM</name>
<dbReference type="RefSeq" id="WP_151861982.1">
    <property type="nucleotide sequence ID" value="NZ_WBZC01000056.1"/>
</dbReference>
<comment type="caution">
    <text evidence="1">The sequence shown here is derived from an EMBL/GenBank/DDBJ whole genome shotgun (WGS) entry which is preliminary data.</text>
</comment>
<evidence type="ECO:0000313" key="1">
    <source>
        <dbReference type="EMBL" id="KAB3531635.1"/>
    </source>
</evidence>
<dbReference type="EMBL" id="WBZC01000056">
    <property type="protein sequence ID" value="KAB3531635.1"/>
    <property type="molecule type" value="Genomic_DNA"/>
</dbReference>
<reference evidence="1 2" key="1">
    <citation type="submission" date="2019-10" db="EMBL/GenBank/DDBJ databases">
        <title>Alkaliphilus serpentinus sp. nov. and Alkaliphilus pronyensis sp. nov., two novel anaerobic alkaliphilic species isolated from the serpentinized-hosted hydrothermal field of the Prony Bay (New Caledonia).</title>
        <authorList>
            <person name="Postec A."/>
        </authorList>
    </citation>
    <scope>NUCLEOTIDE SEQUENCE [LARGE SCALE GENOMIC DNA]</scope>
    <source>
        <strain evidence="1 2">LacV</strain>
    </source>
</reference>
<evidence type="ECO:0008006" key="3">
    <source>
        <dbReference type="Google" id="ProtNLM"/>
    </source>
</evidence>
<proteinExistence type="predicted"/>
<dbReference type="Proteomes" id="UP000432715">
    <property type="component" value="Unassembled WGS sequence"/>
</dbReference>
<dbReference type="AlphaFoldDB" id="A0A6I0EXC7"/>
<keyword evidence="2" id="KW-1185">Reference proteome</keyword>
<dbReference type="SUPFAM" id="SSF69118">
    <property type="entry name" value="AhpD-like"/>
    <property type="match status" value="1"/>
</dbReference>
<protein>
    <recommendedName>
        <fullName evidence="3">Carboxymuconolactone decarboxylase-like domain-containing protein</fullName>
    </recommendedName>
</protein>
<gene>
    <name evidence="1" type="ORF">F8154_12640</name>
</gene>
<evidence type="ECO:0000313" key="2">
    <source>
        <dbReference type="Proteomes" id="UP000432715"/>
    </source>
</evidence>